<dbReference type="OrthoDB" id="784956at2759"/>
<protein>
    <submittedName>
        <fullName evidence="4">Protein MAIN-LIKE 1-like</fullName>
    </submittedName>
</protein>
<feature type="region of interest" description="Disordered" evidence="1">
    <location>
        <begin position="501"/>
        <end position="537"/>
    </location>
</feature>
<dbReference type="Pfam" id="PF10536">
    <property type="entry name" value="PMD"/>
    <property type="match status" value="1"/>
</dbReference>
<evidence type="ECO:0000313" key="3">
    <source>
        <dbReference type="Proteomes" id="UP000515123"/>
    </source>
</evidence>
<evidence type="ECO:0000256" key="1">
    <source>
        <dbReference type="SAM" id="MobiDB-lite"/>
    </source>
</evidence>
<dbReference type="GO" id="GO:0010073">
    <property type="term" value="P:meristem maintenance"/>
    <property type="evidence" value="ECO:0007669"/>
    <property type="project" value="InterPro"/>
</dbReference>
<reference evidence="3" key="1">
    <citation type="journal article" date="2015" name="Nat. Genet.">
        <title>The pineapple genome and the evolution of CAM photosynthesis.</title>
        <authorList>
            <person name="Ming R."/>
            <person name="VanBuren R."/>
            <person name="Wai C.M."/>
            <person name="Tang H."/>
            <person name="Schatz M.C."/>
            <person name="Bowers J.E."/>
            <person name="Lyons E."/>
            <person name="Wang M.L."/>
            <person name="Chen J."/>
            <person name="Biggers E."/>
            <person name="Zhang J."/>
            <person name="Huang L."/>
            <person name="Zhang L."/>
            <person name="Miao W."/>
            <person name="Zhang J."/>
            <person name="Ye Z."/>
            <person name="Miao C."/>
            <person name="Lin Z."/>
            <person name="Wang H."/>
            <person name="Zhou H."/>
            <person name="Yim W.C."/>
            <person name="Priest H.D."/>
            <person name="Zheng C."/>
            <person name="Woodhouse M."/>
            <person name="Edger P.P."/>
            <person name="Guyot R."/>
            <person name="Guo H.B."/>
            <person name="Guo H."/>
            <person name="Zheng G."/>
            <person name="Singh R."/>
            <person name="Sharma A."/>
            <person name="Min X."/>
            <person name="Zheng Y."/>
            <person name="Lee H."/>
            <person name="Gurtowski J."/>
            <person name="Sedlazeck F.J."/>
            <person name="Harkess A."/>
            <person name="McKain M.R."/>
            <person name="Liao Z."/>
            <person name="Fang J."/>
            <person name="Liu J."/>
            <person name="Zhang X."/>
            <person name="Zhang Q."/>
            <person name="Hu W."/>
            <person name="Qin Y."/>
            <person name="Wang K."/>
            <person name="Chen L.Y."/>
            <person name="Shirley N."/>
            <person name="Lin Y.R."/>
            <person name="Liu L.Y."/>
            <person name="Hernandez A.G."/>
            <person name="Wright C.L."/>
            <person name="Bulone V."/>
            <person name="Tuskan G.A."/>
            <person name="Heath K."/>
            <person name="Zee F."/>
            <person name="Moore P.H."/>
            <person name="Sunkar R."/>
            <person name="Leebens-Mack J.H."/>
            <person name="Mockler T."/>
            <person name="Bennetzen J.L."/>
            <person name="Freeling M."/>
            <person name="Sankoff D."/>
            <person name="Paterson A.H."/>
            <person name="Zhu X."/>
            <person name="Yang X."/>
            <person name="Smith J.A."/>
            <person name="Cushman J.C."/>
            <person name="Paull R.E."/>
            <person name="Yu Q."/>
        </authorList>
    </citation>
    <scope>NUCLEOTIDE SEQUENCE [LARGE SCALE GENOMIC DNA]</scope>
    <source>
        <strain evidence="3">cv. F153</strain>
    </source>
</reference>
<reference evidence="4" key="2">
    <citation type="submission" date="2025-08" db="UniProtKB">
        <authorList>
            <consortium name="RefSeq"/>
        </authorList>
    </citation>
    <scope>IDENTIFICATION</scope>
    <source>
        <tissue evidence="4">Leaf</tissue>
    </source>
</reference>
<dbReference type="AlphaFoldDB" id="A0A6P5G552"/>
<organism evidence="3 4">
    <name type="scientific">Ananas comosus</name>
    <name type="common">Pineapple</name>
    <name type="synonym">Ananas ananas</name>
    <dbReference type="NCBI Taxonomy" id="4615"/>
    <lineage>
        <taxon>Eukaryota</taxon>
        <taxon>Viridiplantae</taxon>
        <taxon>Streptophyta</taxon>
        <taxon>Embryophyta</taxon>
        <taxon>Tracheophyta</taxon>
        <taxon>Spermatophyta</taxon>
        <taxon>Magnoliopsida</taxon>
        <taxon>Liliopsida</taxon>
        <taxon>Poales</taxon>
        <taxon>Bromeliaceae</taxon>
        <taxon>Bromelioideae</taxon>
        <taxon>Ananas</taxon>
    </lineage>
</organism>
<evidence type="ECO:0000313" key="4">
    <source>
        <dbReference type="RefSeq" id="XP_020100385.1"/>
    </source>
</evidence>
<dbReference type="InterPro" id="IPR019557">
    <property type="entry name" value="AminoTfrase-like_pln_mobile"/>
</dbReference>
<dbReference type="RefSeq" id="XP_020100385.1">
    <property type="nucleotide sequence ID" value="XM_020244796.1"/>
</dbReference>
<accession>A0A6P5G552</accession>
<evidence type="ECO:0000259" key="2">
    <source>
        <dbReference type="Pfam" id="PF10536"/>
    </source>
</evidence>
<dbReference type="Proteomes" id="UP000515123">
    <property type="component" value="Linkage group 12"/>
</dbReference>
<dbReference type="PANTHER" id="PTHR46033">
    <property type="entry name" value="PROTEIN MAIN-LIKE 2"/>
    <property type="match status" value="1"/>
</dbReference>
<dbReference type="PANTHER" id="PTHR46033:SF62">
    <property type="entry name" value="AMINOTRANSFERASE-LIKE PLANT MOBILE DOMAIN-CONTAINING PROTEIN"/>
    <property type="match status" value="1"/>
</dbReference>
<dbReference type="GeneID" id="109718533"/>
<keyword evidence="3" id="KW-1185">Reference proteome</keyword>
<dbReference type="InterPro" id="IPR044824">
    <property type="entry name" value="MAIN-like"/>
</dbReference>
<name>A0A6P5G552_ANACO</name>
<gene>
    <name evidence="4" type="primary">LOC109718533</name>
</gene>
<proteinExistence type="predicted"/>
<feature type="domain" description="Aminotransferase-like plant mobile" evidence="2">
    <location>
        <begin position="61"/>
        <end position="419"/>
    </location>
</feature>
<feature type="compositionally biased region" description="Polar residues" evidence="1">
    <location>
        <begin position="517"/>
        <end position="526"/>
    </location>
</feature>
<sequence>MADLEEAGPVDESVLTEQHLHRSSFITTEGYRGVQFVEHGRKLNQWDMDHPAVLDLLRQSGFYGISRLRRLQLDQSLLGALVERWRRETQTFHFRHGEMTITLQDVAVISGLRVDGAPVTGTTQHPWIEICQELLGVVPDGIRAGQIRLDWIYQHFHHIHLDAPAGLVAATARAYMLYQIGCSLFPNPTGYRVHLKWLPLLADFDACGGLAWGSAALAYLYRALGTASLKDKVECCCFATLVQIWAWDHLHVGRPTGVGAIADMADCPLGCRWTNAGGLRFGANVRTTDIEFYRDELDQQRETQITWRPYTDAVLEVLPAFCVQGSEVWRSRTTLICFHIVELHVPDRVLRQFGLLQHIPIHVETIRRFTSQGRPDEHWGHFHAAHIERWGQRLQAIIDQHLIVGDDPVQATSIYMEWYWQITRRWISRPVQRPPLTYQPRGQTERALVDAIRQTQYSIRSLVHDRPSYDAVMEALTGMDIDLDSVLEYIPTIPVATDIRGRDFGHASTSGHHHRQTPTSAGSPSPSDVADIPAAPERFPTRPLDLDLLLPPPVSRDHFTFVYSRRHAASSSQARPTSRPATIEETQAIPEHREGVMIADLDAMADIEAIDDIPIANLVVEGGRRRGRGRGRARGRGRGRRGRGRSRG</sequence>
<feature type="region of interest" description="Disordered" evidence="1">
    <location>
        <begin position="625"/>
        <end position="648"/>
    </location>
</feature>